<comment type="function">
    <text evidence="6">The production of the second messenger molecules diacylglycerol (DAG) and inositol 1,4,5-trisphosphate (IP3) is mediated by activated phosphatidylinositol-specific phospholipase C enzymes.</text>
</comment>
<evidence type="ECO:0000256" key="1">
    <source>
        <dbReference type="ARBA" id="ARBA00001195"/>
    </source>
</evidence>
<dbReference type="PROSITE" id="PS50008">
    <property type="entry name" value="PIPLC_Y_DOMAIN"/>
    <property type="match status" value="1"/>
</dbReference>
<evidence type="ECO:0000256" key="4">
    <source>
        <dbReference type="ARBA" id="ARBA00023098"/>
    </source>
</evidence>
<evidence type="ECO:0000259" key="10">
    <source>
        <dbReference type="PROSITE" id="PS50008"/>
    </source>
</evidence>
<dbReference type="InterPro" id="IPR001711">
    <property type="entry name" value="PLipase_C_Pinositol-sp_Y"/>
</dbReference>
<feature type="compositionally biased region" description="Basic and acidic residues" evidence="8">
    <location>
        <begin position="207"/>
        <end position="220"/>
    </location>
</feature>
<accession>A0A9Q0AV93</accession>
<dbReference type="GO" id="GO:0004435">
    <property type="term" value="F:phosphatidylinositol-4,5-bisphosphate phospholipase C activity"/>
    <property type="evidence" value="ECO:0007669"/>
    <property type="project" value="UniProtKB-EC"/>
</dbReference>
<proteinExistence type="predicted"/>
<feature type="region of interest" description="Disordered" evidence="8">
    <location>
        <begin position="156"/>
        <end position="193"/>
    </location>
</feature>
<dbReference type="FunFam" id="3.20.20.190:FF:000060">
    <property type="entry name" value="Phosphoinositide phospholipase C"/>
    <property type="match status" value="1"/>
</dbReference>
<protein>
    <recommendedName>
        <fullName evidence="7">Phosphoinositide phospholipase C</fullName>
        <ecNumber evidence="7">3.1.4.11</ecNumber>
    </recommendedName>
</protein>
<evidence type="ECO:0000313" key="11">
    <source>
        <dbReference type="EMBL" id="KAI1880511.1"/>
    </source>
</evidence>
<keyword evidence="3 7" id="KW-0442">Lipid degradation</keyword>
<dbReference type="GO" id="GO:0048015">
    <property type="term" value="P:phosphatidylinositol-mediated signaling"/>
    <property type="evidence" value="ECO:0007669"/>
    <property type="project" value="TreeGrafter"/>
</dbReference>
<keyword evidence="5" id="KW-0807">Transducer</keyword>
<dbReference type="CDD" id="cd08598">
    <property type="entry name" value="PI-PLC1c_yeast"/>
    <property type="match status" value="1"/>
</dbReference>
<organism evidence="11 12">
    <name type="scientific">Neoarthrinium moseri</name>
    <dbReference type="NCBI Taxonomy" id="1658444"/>
    <lineage>
        <taxon>Eukaryota</taxon>
        <taxon>Fungi</taxon>
        <taxon>Dikarya</taxon>
        <taxon>Ascomycota</taxon>
        <taxon>Pezizomycotina</taxon>
        <taxon>Sordariomycetes</taxon>
        <taxon>Xylariomycetidae</taxon>
        <taxon>Amphisphaeriales</taxon>
        <taxon>Apiosporaceae</taxon>
        <taxon>Neoarthrinium</taxon>
    </lineage>
</organism>
<comment type="catalytic activity">
    <reaction evidence="1 7">
        <text>a 1,2-diacyl-sn-glycero-3-phospho-(1D-myo-inositol-4,5-bisphosphate) + H2O = 1D-myo-inositol 1,4,5-trisphosphate + a 1,2-diacyl-sn-glycerol + H(+)</text>
        <dbReference type="Rhea" id="RHEA:33179"/>
        <dbReference type="ChEBI" id="CHEBI:15377"/>
        <dbReference type="ChEBI" id="CHEBI:15378"/>
        <dbReference type="ChEBI" id="CHEBI:17815"/>
        <dbReference type="ChEBI" id="CHEBI:58456"/>
        <dbReference type="ChEBI" id="CHEBI:203600"/>
        <dbReference type="EC" id="3.1.4.11"/>
    </reaction>
</comment>
<dbReference type="EC" id="3.1.4.11" evidence="7"/>
<dbReference type="Pfam" id="PF00387">
    <property type="entry name" value="PI-PLC-Y"/>
    <property type="match status" value="1"/>
</dbReference>
<feature type="compositionally biased region" description="Polar residues" evidence="8">
    <location>
        <begin position="228"/>
        <end position="257"/>
    </location>
</feature>
<feature type="region of interest" description="Disordered" evidence="8">
    <location>
        <begin position="354"/>
        <end position="390"/>
    </location>
</feature>
<dbReference type="SMART" id="SM00239">
    <property type="entry name" value="C2"/>
    <property type="match status" value="1"/>
</dbReference>
<keyword evidence="12" id="KW-1185">Reference proteome</keyword>
<evidence type="ECO:0000256" key="2">
    <source>
        <dbReference type="ARBA" id="ARBA00022801"/>
    </source>
</evidence>
<dbReference type="Pfam" id="PF23617">
    <property type="entry name" value="EF-hand_15"/>
    <property type="match status" value="1"/>
</dbReference>
<feature type="compositionally biased region" description="Acidic residues" evidence="8">
    <location>
        <begin position="156"/>
        <end position="173"/>
    </location>
</feature>
<reference evidence="11" key="1">
    <citation type="submission" date="2021-03" db="EMBL/GenBank/DDBJ databases">
        <title>Revisited historic fungal species revealed as producer of novel bioactive compounds through whole genome sequencing and comparative genomics.</title>
        <authorList>
            <person name="Vignolle G.A."/>
            <person name="Hochenegger N."/>
            <person name="Mach R.L."/>
            <person name="Mach-Aigner A.R."/>
            <person name="Javad Rahimi M."/>
            <person name="Salim K.A."/>
            <person name="Chan C.M."/>
            <person name="Lim L.B.L."/>
            <person name="Cai F."/>
            <person name="Druzhinina I.S."/>
            <person name="U'Ren J.M."/>
            <person name="Derntl C."/>
        </authorList>
    </citation>
    <scope>NUCLEOTIDE SEQUENCE</scope>
    <source>
        <strain evidence="11">TUCIM 5799</strain>
    </source>
</reference>
<dbReference type="InterPro" id="IPR001192">
    <property type="entry name" value="PI-PLC_fam"/>
</dbReference>
<dbReference type="AlphaFoldDB" id="A0A9Q0AV93"/>
<dbReference type="SUPFAM" id="SSF51695">
    <property type="entry name" value="PLC-like phosphodiesterases"/>
    <property type="match status" value="1"/>
</dbReference>
<dbReference type="PRINTS" id="PR00390">
    <property type="entry name" value="PHPHLIPASEC"/>
</dbReference>
<dbReference type="SUPFAM" id="SSF49562">
    <property type="entry name" value="C2 domain (Calcium/lipid-binding domain, CaLB)"/>
    <property type="match status" value="1"/>
</dbReference>
<evidence type="ECO:0000313" key="12">
    <source>
        <dbReference type="Proteomes" id="UP000829685"/>
    </source>
</evidence>
<dbReference type="InterPro" id="IPR000008">
    <property type="entry name" value="C2_dom"/>
</dbReference>
<dbReference type="PANTHER" id="PTHR10336">
    <property type="entry name" value="PHOSPHOINOSITIDE-SPECIFIC PHOSPHOLIPASE C FAMILY PROTEIN"/>
    <property type="match status" value="1"/>
</dbReference>
<dbReference type="PROSITE" id="PS50007">
    <property type="entry name" value="PIPLC_X_DOMAIN"/>
    <property type="match status" value="1"/>
</dbReference>
<gene>
    <name evidence="11" type="ORF">JX265_000751</name>
</gene>
<keyword evidence="4 7" id="KW-0443">Lipid metabolism</keyword>
<evidence type="ECO:0000256" key="5">
    <source>
        <dbReference type="ARBA" id="ARBA00023224"/>
    </source>
</evidence>
<dbReference type="InterPro" id="IPR035892">
    <property type="entry name" value="C2_domain_sf"/>
</dbReference>
<dbReference type="PANTHER" id="PTHR10336:SF82">
    <property type="entry name" value="PHOSPHOINOSITIDE PHOSPHOLIPASE C"/>
    <property type="match status" value="1"/>
</dbReference>
<dbReference type="Gene3D" id="3.20.20.190">
    <property type="entry name" value="Phosphatidylinositol (PI) phosphodiesterase"/>
    <property type="match status" value="2"/>
</dbReference>
<comment type="caution">
    <text evidence="11">The sequence shown here is derived from an EMBL/GenBank/DDBJ whole genome shotgun (WGS) entry which is preliminary data.</text>
</comment>
<feature type="region of interest" description="Disordered" evidence="8">
    <location>
        <begin position="1"/>
        <end position="24"/>
    </location>
</feature>
<feature type="domain" description="PI-PLC Y-box" evidence="10">
    <location>
        <begin position="397"/>
        <end position="510"/>
    </location>
</feature>
<feature type="compositionally biased region" description="Basic residues" evidence="8">
    <location>
        <begin position="178"/>
        <end position="190"/>
    </location>
</feature>
<dbReference type="EMBL" id="JAFIMR010000002">
    <property type="protein sequence ID" value="KAI1880511.1"/>
    <property type="molecule type" value="Genomic_DNA"/>
</dbReference>
<keyword evidence="2 7" id="KW-0378">Hydrolase</keyword>
<dbReference type="Gene3D" id="2.60.40.150">
    <property type="entry name" value="C2 domain"/>
    <property type="match status" value="1"/>
</dbReference>
<feature type="domain" description="C2" evidence="9">
    <location>
        <begin position="526"/>
        <end position="670"/>
    </location>
</feature>
<dbReference type="SMART" id="SM00148">
    <property type="entry name" value="PLCXc"/>
    <property type="match status" value="1"/>
</dbReference>
<evidence type="ECO:0000256" key="7">
    <source>
        <dbReference type="RuleBase" id="RU361133"/>
    </source>
</evidence>
<dbReference type="InterPro" id="IPR056584">
    <property type="entry name" value="EF-hand_15"/>
</dbReference>
<dbReference type="Proteomes" id="UP000829685">
    <property type="component" value="Unassembled WGS sequence"/>
</dbReference>
<dbReference type="Pfam" id="PF00388">
    <property type="entry name" value="PI-PLC-X"/>
    <property type="match status" value="1"/>
</dbReference>
<dbReference type="InterPro" id="IPR000909">
    <property type="entry name" value="PLipase_C_PInositol-sp_X_dom"/>
</dbReference>
<evidence type="ECO:0000256" key="6">
    <source>
        <dbReference type="ARBA" id="ARBA00059664"/>
    </source>
</evidence>
<feature type="region of interest" description="Disordered" evidence="8">
    <location>
        <begin position="207"/>
        <end position="257"/>
    </location>
</feature>
<dbReference type="GO" id="GO:0016042">
    <property type="term" value="P:lipid catabolic process"/>
    <property type="evidence" value="ECO:0007669"/>
    <property type="project" value="UniProtKB-KW"/>
</dbReference>
<dbReference type="InterPro" id="IPR017946">
    <property type="entry name" value="PLC-like_Pdiesterase_TIM-brl"/>
</dbReference>
<sequence>MADKEAPSPLDPARQAGGGVSGEDRHIKEVNSQILGHLEQIFNRHAGPGKTWKKDQIIAFLHHIQADSVTAPSGDIATKEELDLNGFLHYMTSTAANALAPPLTDDLSWPFSSYFISSSHNTYLTGNQLYSSSSTDAYTNVLVRGCRCIEIDVWDGDDSDSESSSDESSDEEYVEKKAIKKSSRKERLAKKLPGSITSRLEKTSLGKKLEKYTSNDKEPETAGGGPGNNSTAPKSTETPSNKDNGSQSDLSLTKSSTPQAFAVEPRVLHGYTLTKEVSFRAVCEAIKKSAFAVTDMPLIVSLEVHCSAQQQEAMVTIMNEVWAGMLLSPPQDDTRILPSPAELKNKILVKVKYAPPGHSGATTTPDQDRLPPEAQSNPQDPAAATQKKKPSKIIEALSQFGVYTRGVSFKSLSQPEAAMPTHIFSLSESGVMEVHEKQAPDLFKHNQDYMMRTYPSGMRIGSSNLDPPVFWRKGIQIVALNWQKWDEGMMLNEGMFAGTGGYVLKPDGFRGKKPLATSDHLPGTTSKGDVITAPLATPRILSHTLDLKISVLAAQNLPLPEKDDNPSKFKPYLKIELHTEPHHTQLAKLQQSGKAKEGEFKAKTKTMKGVDPDFKGEVLEFKQVEGVMPELTFVRFLIKDDEIGRDSLAAWACIRLDRLRSGYRFVKFMDNDGVASEGAILLKVEKKLT</sequence>
<dbReference type="SMART" id="SM00149">
    <property type="entry name" value="PLCYc"/>
    <property type="match status" value="1"/>
</dbReference>
<evidence type="ECO:0000256" key="8">
    <source>
        <dbReference type="SAM" id="MobiDB-lite"/>
    </source>
</evidence>
<dbReference type="GO" id="GO:0051209">
    <property type="term" value="P:release of sequestered calcium ion into cytosol"/>
    <property type="evidence" value="ECO:0007669"/>
    <property type="project" value="TreeGrafter"/>
</dbReference>
<dbReference type="CDD" id="cd00275">
    <property type="entry name" value="C2_PLC_like"/>
    <property type="match status" value="1"/>
</dbReference>
<dbReference type="FunFam" id="3.20.20.190:FF:000039">
    <property type="entry name" value="Phosphoinositide phospholipase C"/>
    <property type="match status" value="1"/>
</dbReference>
<name>A0A9Q0AV93_9PEZI</name>
<dbReference type="PROSITE" id="PS50004">
    <property type="entry name" value="C2"/>
    <property type="match status" value="1"/>
</dbReference>
<evidence type="ECO:0000256" key="3">
    <source>
        <dbReference type="ARBA" id="ARBA00022963"/>
    </source>
</evidence>
<evidence type="ECO:0000259" key="9">
    <source>
        <dbReference type="PROSITE" id="PS50004"/>
    </source>
</evidence>